<comment type="similarity">
    <text evidence="1 4">Belongs to the UDP-glycosyltransferase family.</text>
</comment>
<feature type="domain" description="Glycosyltransferase N-terminal" evidence="7">
    <location>
        <begin position="56"/>
        <end position="292"/>
    </location>
</feature>
<dbReference type="FunFam" id="3.40.50.2000:FF:000071">
    <property type="entry name" value="Glycosyltransferase"/>
    <property type="match status" value="1"/>
</dbReference>
<evidence type="ECO:0000256" key="6">
    <source>
        <dbReference type="SAM" id="MobiDB-lite"/>
    </source>
</evidence>
<keyword evidence="3 4" id="KW-0808">Transferase</keyword>
<evidence type="ECO:0000256" key="2">
    <source>
        <dbReference type="ARBA" id="ARBA00022676"/>
    </source>
</evidence>
<dbReference type="EMBL" id="NMUH01002567">
    <property type="protein sequence ID" value="MQM00790.1"/>
    <property type="molecule type" value="Genomic_DNA"/>
</dbReference>
<dbReference type="Gene3D" id="3.40.50.2000">
    <property type="entry name" value="Glycogen Phosphorylase B"/>
    <property type="match status" value="2"/>
</dbReference>
<comment type="caution">
    <text evidence="8">The sequence shown here is derived from an EMBL/GenBank/DDBJ whole genome shotgun (WGS) entry which is preliminary data.</text>
</comment>
<evidence type="ECO:0000313" key="8">
    <source>
        <dbReference type="EMBL" id="MQM00790.1"/>
    </source>
</evidence>
<protein>
    <recommendedName>
        <fullName evidence="5">Glycosyltransferase</fullName>
        <ecNumber evidence="5">2.4.1.-</ecNumber>
    </recommendedName>
</protein>
<evidence type="ECO:0000256" key="4">
    <source>
        <dbReference type="RuleBase" id="RU003718"/>
    </source>
</evidence>
<dbReference type="InterPro" id="IPR002213">
    <property type="entry name" value="UDP_glucos_trans"/>
</dbReference>
<dbReference type="PANTHER" id="PTHR48047">
    <property type="entry name" value="GLYCOSYLTRANSFERASE"/>
    <property type="match status" value="1"/>
</dbReference>
<dbReference type="Proteomes" id="UP000652761">
    <property type="component" value="Unassembled WGS sequence"/>
</dbReference>
<evidence type="ECO:0000256" key="3">
    <source>
        <dbReference type="ARBA" id="ARBA00022679"/>
    </source>
</evidence>
<dbReference type="FunFam" id="3.40.50.2000:FF:000047">
    <property type="entry name" value="Glycosyltransferase"/>
    <property type="match status" value="1"/>
</dbReference>
<dbReference type="CDD" id="cd03784">
    <property type="entry name" value="GT1_Gtf-like"/>
    <property type="match status" value="1"/>
</dbReference>
<accession>A0A843WCS2</accession>
<dbReference type="OrthoDB" id="5835829at2759"/>
<dbReference type="PANTHER" id="PTHR48047:SF182">
    <property type="entry name" value="GLYCOSYLTRANSFERASE"/>
    <property type="match status" value="1"/>
</dbReference>
<evidence type="ECO:0000259" key="7">
    <source>
        <dbReference type="Pfam" id="PF26168"/>
    </source>
</evidence>
<name>A0A843WCS2_COLES</name>
<dbReference type="GO" id="GO:0035251">
    <property type="term" value="F:UDP-glucosyltransferase activity"/>
    <property type="evidence" value="ECO:0007669"/>
    <property type="project" value="TreeGrafter"/>
</dbReference>
<dbReference type="Pfam" id="PF00201">
    <property type="entry name" value="UDPGT"/>
    <property type="match status" value="1"/>
</dbReference>
<dbReference type="InterPro" id="IPR058980">
    <property type="entry name" value="Glyco_transf_N"/>
</dbReference>
<proteinExistence type="inferred from homology"/>
<dbReference type="AlphaFoldDB" id="A0A843WCS2"/>
<sequence length="554" mass="60458">MLMAAAIRLPPLCSAVGPPPSSAAAASLAQKSSSNMPERVPAVDGPSGRQSAPHFVLVPFFAAGHMIPMVDIARLLAERGVMVSLVTTPVNAARTRTAIERAQASGLPVRFVELPFPCAELGLPEGCESADLVPSPDQIIRFFNGLSLLRAPLEAYLRRQRRVSCIISDMCHPWTRSLAEELGVPRLAFHGTCCFALLCYRNLQQHIEVCDSLDDEMKPFVVPGLPHRIEITREQAPAPFQAAGLEKFRSEFLEAEETSHGVVFNTFCELEPLYLDNYQKVSGKKVWAIGPVCLYNNLDVGDRAARGNKPAVDDKFCLSWLDGRKRGSVVFVSFGSLSWSTPSQIIEIGMGLEASGHPFILVIKAAEQSPEVEEWLALQGGFEERTKERSLVIRGWAPQMAILSHPAVGGFVSHCGWNSTAEAISAGLPMLTWPFFGEQFLNERLVVDVLGVGVCIGVKRRAKWGVTAGEEVRELVKREVVEAAVRELMEGGVEGQQRRERAALLGQKARKAMEARGSSDENLARLIRDVSLMAPHASPCDPFDKSSEEGGLVN</sequence>
<dbReference type="EC" id="2.4.1.-" evidence="5"/>
<evidence type="ECO:0000313" key="9">
    <source>
        <dbReference type="Proteomes" id="UP000652761"/>
    </source>
</evidence>
<keyword evidence="2 4" id="KW-0328">Glycosyltransferase</keyword>
<keyword evidence="9" id="KW-1185">Reference proteome</keyword>
<feature type="region of interest" description="Disordered" evidence="6">
    <location>
        <begin position="24"/>
        <end position="49"/>
    </location>
</feature>
<reference evidence="8" key="1">
    <citation type="submission" date="2017-07" db="EMBL/GenBank/DDBJ databases">
        <title>Taro Niue Genome Assembly and Annotation.</title>
        <authorList>
            <person name="Atibalentja N."/>
            <person name="Keating K."/>
            <person name="Fields C.J."/>
        </authorList>
    </citation>
    <scope>NUCLEOTIDE SEQUENCE</scope>
    <source>
        <strain evidence="8">Niue_2</strain>
        <tissue evidence="8">Leaf</tissue>
    </source>
</reference>
<dbReference type="Pfam" id="PF26168">
    <property type="entry name" value="Glyco_transf_N"/>
    <property type="match status" value="1"/>
</dbReference>
<organism evidence="8 9">
    <name type="scientific">Colocasia esculenta</name>
    <name type="common">Wild taro</name>
    <name type="synonym">Arum esculentum</name>
    <dbReference type="NCBI Taxonomy" id="4460"/>
    <lineage>
        <taxon>Eukaryota</taxon>
        <taxon>Viridiplantae</taxon>
        <taxon>Streptophyta</taxon>
        <taxon>Embryophyta</taxon>
        <taxon>Tracheophyta</taxon>
        <taxon>Spermatophyta</taxon>
        <taxon>Magnoliopsida</taxon>
        <taxon>Liliopsida</taxon>
        <taxon>Araceae</taxon>
        <taxon>Aroideae</taxon>
        <taxon>Colocasieae</taxon>
        <taxon>Colocasia</taxon>
    </lineage>
</organism>
<evidence type="ECO:0000256" key="1">
    <source>
        <dbReference type="ARBA" id="ARBA00009995"/>
    </source>
</evidence>
<feature type="compositionally biased region" description="Low complexity" evidence="6">
    <location>
        <begin position="24"/>
        <end position="34"/>
    </location>
</feature>
<dbReference type="InterPro" id="IPR035595">
    <property type="entry name" value="UDP_glycos_trans_CS"/>
</dbReference>
<dbReference type="PROSITE" id="PS00375">
    <property type="entry name" value="UDPGT"/>
    <property type="match status" value="1"/>
</dbReference>
<evidence type="ECO:0000256" key="5">
    <source>
        <dbReference type="RuleBase" id="RU362057"/>
    </source>
</evidence>
<gene>
    <name evidence="8" type="ORF">Taro_033531</name>
</gene>
<dbReference type="SUPFAM" id="SSF53756">
    <property type="entry name" value="UDP-Glycosyltransferase/glycogen phosphorylase"/>
    <property type="match status" value="1"/>
</dbReference>